<accession>A0A8S2SM24</accession>
<sequence length="137" mass="15663">MKGSTKEYVKQDSFTNYDDEFTISGQQSSIKNFEKSDDSCRKLTLMDVDQALYTLKIHSSSSRKRTLSSDDTTSTRVFKQAIDEINIDIAARNNLLKIHSLTHNQLTARTFSSMIKYSWYSSGYLLDDPGPFQNPQD</sequence>
<reference evidence="1" key="1">
    <citation type="submission" date="2021-02" db="EMBL/GenBank/DDBJ databases">
        <authorList>
            <person name="Nowell W R."/>
        </authorList>
    </citation>
    <scope>NUCLEOTIDE SEQUENCE</scope>
</reference>
<comment type="caution">
    <text evidence="1">The sequence shown here is derived from an EMBL/GenBank/DDBJ whole genome shotgun (WGS) entry which is preliminary data.</text>
</comment>
<proteinExistence type="predicted"/>
<dbReference type="EMBL" id="CAJOBH010023717">
    <property type="protein sequence ID" value="CAF4237382.1"/>
    <property type="molecule type" value="Genomic_DNA"/>
</dbReference>
<evidence type="ECO:0000313" key="2">
    <source>
        <dbReference type="Proteomes" id="UP000681967"/>
    </source>
</evidence>
<gene>
    <name evidence="1" type="ORF">BYL167_LOCUS25025</name>
</gene>
<dbReference type="Proteomes" id="UP000681967">
    <property type="component" value="Unassembled WGS sequence"/>
</dbReference>
<feature type="non-terminal residue" evidence="1">
    <location>
        <position position="1"/>
    </location>
</feature>
<dbReference type="AlphaFoldDB" id="A0A8S2SM24"/>
<organism evidence="1 2">
    <name type="scientific">Rotaria magnacalcarata</name>
    <dbReference type="NCBI Taxonomy" id="392030"/>
    <lineage>
        <taxon>Eukaryota</taxon>
        <taxon>Metazoa</taxon>
        <taxon>Spiralia</taxon>
        <taxon>Gnathifera</taxon>
        <taxon>Rotifera</taxon>
        <taxon>Eurotatoria</taxon>
        <taxon>Bdelloidea</taxon>
        <taxon>Philodinida</taxon>
        <taxon>Philodinidae</taxon>
        <taxon>Rotaria</taxon>
    </lineage>
</organism>
<protein>
    <submittedName>
        <fullName evidence="1">Uncharacterized protein</fullName>
    </submittedName>
</protein>
<evidence type="ECO:0000313" key="1">
    <source>
        <dbReference type="EMBL" id="CAF4237382.1"/>
    </source>
</evidence>
<name>A0A8S2SM24_9BILA</name>